<gene>
    <name evidence="2" type="ORF">NQF78_07160</name>
</gene>
<accession>A0ABT3YRF1</accession>
<evidence type="ECO:0000313" key="3">
    <source>
        <dbReference type="Proteomes" id="UP001207830"/>
    </source>
</evidence>
<keyword evidence="3" id="KW-1185">Reference proteome</keyword>
<feature type="region of interest" description="Disordered" evidence="1">
    <location>
        <begin position="1"/>
        <end position="85"/>
    </location>
</feature>
<evidence type="ECO:0000313" key="2">
    <source>
        <dbReference type="EMBL" id="MCY0108084.1"/>
    </source>
</evidence>
<protein>
    <submittedName>
        <fullName evidence="2">Uncharacterized protein</fullName>
    </submittedName>
</protein>
<evidence type="ECO:0000256" key="1">
    <source>
        <dbReference type="SAM" id="MobiDB-lite"/>
    </source>
</evidence>
<dbReference type="Proteomes" id="UP001207830">
    <property type="component" value="Unassembled WGS sequence"/>
</dbReference>
<proteinExistence type="predicted"/>
<comment type="caution">
    <text evidence="2">The sequence shown here is derived from an EMBL/GenBank/DDBJ whole genome shotgun (WGS) entry which is preliminary data.</text>
</comment>
<dbReference type="EMBL" id="JANIGP010000003">
    <property type="protein sequence ID" value="MCY0108084.1"/>
    <property type="molecule type" value="Genomic_DNA"/>
</dbReference>
<name>A0ABT3YRF1_9PSED</name>
<feature type="compositionally biased region" description="Polar residues" evidence="1">
    <location>
        <begin position="63"/>
        <end position="83"/>
    </location>
</feature>
<sequence length="857" mass="96572">MVIKPPTRLNVAVDVHPPARPPSTPTPSHHIDAGRVNSTRRTVPSRSETGDINADAIMPTRAPSVTLNESPLRSQPTTPQSIEGYSMPAIPALPDANSDGFRVHRGRRYVDLANSRVTLVARDPDTGLFRARLPSELIASGPLLLRDPVSRLWHPHTPLDADSLPLTDTRLAAFRTDLDFRTAAADVDGLFSHAGKRYLVIRGHAYQALQDLDASTPERAVWRIVKPADPVATDTANTYNASRAGATLAVTRNERNEWLAINTGLKGGMPRHPAFKPIRDELMQRYQPIHNAHKAIERSSQQYDALHEQVRLQPEGSTERTEALIKLEVHMLKLLKMQADFVQSLIDNREWLKHLKASGQYKRELRTFQKERVENLNRLMVIMDMRVKPLALAVSANTYRRVIAHLNKKLKLLEDRQALMEHIKKSDPSSVSDLDELNNKLPGVDQIKFNQLTLYLRLLTDDSPNPPSPGMESLRAIDLFTESLKSIPEHQQPLALLLALDQLKNEKGRFAALMTLESPEKVGYIKEIITLIEQYESKIESRLTRIYDSFERNTELPHLDQEIDFDFVPPQSNTSPAVPAPPRKMFRTRQHGTYKVLVGETEIATDGNVTLKVPDPFRPDSPPQRYEKHQGEWLPVRPHIVDTPRPERLSEARRLLAGVAGHLAEAKSREARKTNPTDILEYLGAEADRLNDQARLLENHQQAVDDSETAGLVARLRSAGDSLTEEGQNVLVRMYKNRAVLDVMRLNYLLDHGELDVVRKVSRKPMGKGAKKTFLDVYSINDRSDAMPLWEAHFHYEAHDSHALNFTVKGGHLKTLEQAGRGTLSQRRDEQAGLPHVAIWRETFDGKTAQKIFNLAA</sequence>
<feature type="compositionally biased region" description="Polar residues" evidence="1">
    <location>
        <begin position="36"/>
        <end position="47"/>
    </location>
</feature>
<reference evidence="2 3" key="1">
    <citation type="submission" date="2022-07" db="EMBL/GenBank/DDBJ databases">
        <title>Characterization of plant growth promoting rhizobacteria (PGPR) for use as bioinoculants in agriculture.</title>
        <authorList>
            <person name="Hassen A.I."/>
            <person name="Pierneef R."/>
        </authorList>
    </citation>
    <scope>NUCLEOTIDE SEQUENCE [LARGE SCALE GENOMIC DNA]</scope>
    <source>
        <strain evidence="2 3">SARCC-3054</strain>
    </source>
</reference>
<dbReference type="RefSeq" id="WP_267797403.1">
    <property type="nucleotide sequence ID" value="NZ_JANIGP010000003.1"/>
</dbReference>
<organism evidence="2 3">
    <name type="scientific">Pseudomonas monsensis</name>
    <dbReference type="NCBI Taxonomy" id="2745509"/>
    <lineage>
        <taxon>Bacteria</taxon>
        <taxon>Pseudomonadati</taxon>
        <taxon>Pseudomonadota</taxon>
        <taxon>Gammaproteobacteria</taxon>
        <taxon>Pseudomonadales</taxon>
        <taxon>Pseudomonadaceae</taxon>
        <taxon>Pseudomonas</taxon>
    </lineage>
</organism>